<dbReference type="AlphaFoldDB" id="C4J7K1"/>
<name>C4J7K1_MAIZE</name>
<reference evidence="2" key="1">
    <citation type="journal article" date="2009" name="PLoS Genet.">
        <title>Sequencing, mapping, and analysis of 27,455 maize full-length cDNAs.</title>
        <authorList>
            <person name="Soderlund C."/>
            <person name="Descour A."/>
            <person name="Kudrna D."/>
            <person name="Bomhoff M."/>
            <person name="Boyd L."/>
            <person name="Currie J."/>
            <person name="Angelova A."/>
            <person name="Collura K."/>
            <person name="Wissotski M."/>
            <person name="Ashley E."/>
            <person name="Morrow D."/>
            <person name="Fernandes J."/>
            <person name="Walbot V."/>
            <person name="Yu Y."/>
        </authorList>
    </citation>
    <scope>NUCLEOTIDE SEQUENCE</scope>
    <source>
        <strain evidence="2">B73</strain>
    </source>
</reference>
<keyword evidence="1" id="KW-0732">Signal</keyword>
<accession>C4J7K1</accession>
<proteinExistence type="evidence at transcript level"/>
<feature type="signal peptide" evidence="1">
    <location>
        <begin position="1"/>
        <end position="20"/>
    </location>
</feature>
<protein>
    <recommendedName>
        <fullName evidence="3">Secreted protein</fullName>
    </recommendedName>
</protein>
<evidence type="ECO:0000313" key="2">
    <source>
        <dbReference type="EMBL" id="ACR37151.1"/>
    </source>
</evidence>
<evidence type="ECO:0000256" key="1">
    <source>
        <dbReference type="SAM" id="SignalP"/>
    </source>
</evidence>
<reference evidence="2" key="2">
    <citation type="submission" date="2012-06" db="EMBL/GenBank/DDBJ databases">
        <authorList>
            <person name="Yu Y."/>
            <person name="Currie J."/>
            <person name="Lomeli R."/>
            <person name="Angelova A."/>
            <person name="Collura K."/>
            <person name="Wissotski M."/>
            <person name="Campos D."/>
            <person name="Kudrna D."/>
            <person name="Golser W."/>
            <person name="Ashely E."/>
            <person name="Descour A."/>
            <person name="Fernandes J."/>
            <person name="Soderlund C."/>
            <person name="Walbot V."/>
        </authorList>
    </citation>
    <scope>NUCLEOTIDE SEQUENCE</scope>
    <source>
        <strain evidence="2">B73</strain>
    </source>
</reference>
<feature type="chain" id="PRO_5002939291" description="Secreted protein" evidence="1">
    <location>
        <begin position="21"/>
        <end position="80"/>
    </location>
</feature>
<dbReference type="EMBL" id="BT086798">
    <property type="protein sequence ID" value="ACR37151.1"/>
    <property type="molecule type" value="mRNA"/>
</dbReference>
<sequence>MYILLLTICRTATVLHQTAGKNFSPSAAGFDCSPTFRKTSFCCGSWPLEGTVTWVSTKMLSSSLKSPLRMPFASSFSTCC</sequence>
<evidence type="ECO:0008006" key="3">
    <source>
        <dbReference type="Google" id="ProtNLM"/>
    </source>
</evidence>
<organism evidence="2">
    <name type="scientific">Zea mays</name>
    <name type="common">Maize</name>
    <dbReference type="NCBI Taxonomy" id="4577"/>
    <lineage>
        <taxon>Eukaryota</taxon>
        <taxon>Viridiplantae</taxon>
        <taxon>Streptophyta</taxon>
        <taxon>Embryophyta</taxon>
        <taxon>Tracheophyta</taxon>
        <taxon>Spermatophyta</taxon>
        <taxon>Magnoliopsida</taxon>
        <taxon>Liliopsida</taxon>
        <taxon>Poales</taxon>
        <taxon>Poaceae</taxon>
        <taxon>PACMAD clade</taxon>
        <taxon>Panicoideae</taxon>
        <taxon>Andropogonodae</taxon>
        <taxon>Andropogoneae</taxon>
        <taxon>Tripsacinae</taxon>
        <taxon>Zea</taxon>
    </lineage>
</organism>